<dbReference type="SUPFAM" id="SSF102215">
    <property type="entry name" value="Creatininase"/>
    <property type="match status" value="1"/>
</dbReference>
<dbReference type="Pfam" id="PF02633">
    <property type="entry name" value="Creatininase"/>
    <property type="match status" value="1"/>
</dbReference>
<dbReference type="GO" id="GO:0046872">
    <property type="term" value="F:metal ion binding"/>
    <property type="evidence" value="ECO:0007669"/>
    <property type="project" value="UniProtKB-KW"/>
</dbReference>
<dbReference type="PANTHER" id="PTHR35005">
    <property type="entry name" value="3-DEHYDRO-SCYLLO-INOSOSE HYDROLASE"/>
    <property type="match status" value="1"/>
</dbReference>
<evidence type="ECO:0000256" key="1">
    <source>
        <dbReference type="ARBA" id="ARBA00001947"/>
    </source>
</evidence>
<keyword evidence="3 5" id="KW-0378">Hydrolase</keyword>
<dbReference type="InterPro" id="IPR024087">
    <property type="entry name" value="Creatininase-like_sf"/>
</dbReference>
<name>A0A645EBF8_9ZZZZ</name>
<dbReference type="GO" id="GO:0016811">
    <property type="term" value="F:hydrolase activity, acting on carbon-nitrogen (but not peptide) bonds, in linear amides"/>
    <property type="evidence" value="ECO:0007669"/>
    <property type="project" value="TreeGrafter"/>
</dbReference>
<evidence type="ECO:0000256" key="3">
    <source>
        <dbReference type="ARBA" id="ARBA00022801"/>
    </source>
</evidence>
<accession>A0A645EBF8</accession>
<dbReference type="AlphaFoldDB" id="A0A645EBF8"/>
<dbReference type="EC" id="3.7.1.-" evidence="5"/>
<dbReference type="EMBL" id="VSSQ01044957">
    <property type="protein sequence ID" value="MPM98825.1"/>
    <property type="molecule type" value="Genomic_DNA"/>
</dbReference>
<evidence type="ECO:0000256" key="4">
    <source>
        <dbReference type="ARBA" id="ARBA00022833"/>
    </source>
</evidence>
<reference evidence="5" key="1">
    <citation type="submission" date="2019-08" db="EMBL/GenBank/DDBJ databases">
        <authorList>
            <person name="Kucharzyk K."/>
            <person name="Murdoch R.W."/>
            <person name="Higgins S."/>
            <person name="Loffler F."/>
        </authorList>
    </citation>
    <scope>NUCLEOTIDE SEQUENCE</scope>
</reference>
<comment type="cofactor">
    <cofactor evidence="1">
        <name>Zn(2+)</name>
        <dbReference type="ChEBI" id="CHEBI:29105"/>
    </cofactor>
</comment>
<organism evidence="5">
    <name type="scientific">bioreactor metagenome</name>
    <dbReference type="NCBI Taxonomy" id="1076179"/>
    <lineage>
        <taxon>unclassified sequences</taxon>
        <taxon>metagenomes</taxon>
        <taxon>ecological metagenomes</taxon>
    </lineage>
</organism>
<protein>
    <submittedName>
        <fullName evidence="5">3-dehydro-scyllo-inosose hydrolase</fullName>
        <ecNumber evidence="5">3.7.1.-</ecNumber>
    </submittedName>
</protein>
<proteinExistence type="predicted"/>
<gene>
    <name evidence="5" type="primary">iolN_3</name>
    <name evidence="5" type="ORF">SDC9_146015</name>
</gene>
<comment type="caution">
    <text evidence="5">The sequence shown here is derived from an EMBL/GenBank/DDBJ whole genome shotgun (WGS) entry which is preliminary data.</text>
</comment>
<keyword evidence="2" id="KW-0479">Metal-binding</keyword>
<dbReference type="Gene3D" id="3.40.50.10310">
    <property type="entry name" value="Creatininase"/>
    <property type="match status" value="1"/>
</dbReference>
<evidence type="ECO:0000256" key="2">
    <source>
        <dbReference type="ARBA" id="ARBA00022723"/>
    </source>
</evidence>
<evidence type="ECO:0000313" key="5">
    <source>
        <dbReference type="EMBL" id="MPM98825.1"/>
    </source>
</evidence>
<dbReference type="GO" id="GO:0009231">
    <property type="term" value="P:riboflavin biosynthetic process"/>
    <property type="evidence" value="ECO:0007669"/>
    <property type="project" value="TreeGrafter"/>
</dbReference>
<keyword evidence="4" id="KW-0862">Zinc</keyword>
<sequence>MAGTVIIPQQTVQEMLIYTMLGLWDDGFRKIILVNNHGHHWMIEAAIQEFFKRFQLPAFVTLVDWHRVVREFFYAQPDKDDFVSSQFVHADESETSVGMLLFPEMLDLTNAVDTEPKSLMLAGHYDTACDSYRRPHSWVEVQGNNAMECFGTPEGVVGYPRRATAEKAKRPVACICEYITLLMDEVLAAYPAGKVPEMMTLRSAEELADCFKEPLSEGWKSVHALKKVGVFND</sequence>
<dbReference type="InterPro" id="IPR003785">
    <property type="entry name" value="Creatininase/forma_Hydrolase"/>
</dbReference>
<dbReference type="PANTHER" id="PTHR35005:SF1">
    <property type="entry name" value="2-AMINO-5-FORMYLAMINO-6-RIBOSYLAMINOPYRIMIDIN-4(3H)-ONE 5'-MONOPHOSPHATE DEFORMYLASE"/>
    <property type="match status" value="1"/>
</dbReference>